<evidence type="ECO:0000256" key="1">
    <source>
        <dbReference type="SAM" id="MobiDB-lite"/>
    </source>
</evidence>
<evidence type="ECO:0000313" key="2">
    <source>
        <dbReference type="EMBL" id="KAJ1114074.1"/>
    </source>
</evidence>
<organism evidence="2 3">
    <name type="scientific">Pleurodeles waltl</name>
    <name type="common">Iberian ribbed newt</name>
    <dbReference type="NCBI Taxonomy" id="8319"/>
    <lineage>
        <taxon>Eukaryota</taxon>
        <taxon>Metazoa</taxon>
        <taxon>Chordata</taxon>
        <taxon>Craniata</taxon>
        <taxon>Vertebrata</taxon>
        <taxon>Euteleostomi</taxon>
        <taxon>Amphibia</taxon>
        <taxon>Batrachia</taxon>
        <taxon>Caudata</taxon>
        <taxon>Salamandroidea</taxon>
        <taxon>Salamandridae</taxon>
        <taxon>Pleurodelinae</taxon>
        <taxon>Pleurodeles</taxon>
    </lineage>
</organism>
<proteinExistence type="predicted"/>
<accession>A0AAV7NF33</accession>
<protein>
    <submittedName>
        <fullName evidence="2">Uncharacterized protein</fullName>
    </submittedName>
</protein>
<evidence type="ECO:0000313" key="3">
    <source>
        <dbReference type="Proteomes" id="UP001066276"/>
    </source>
</evidence>
<comment type="caution">
    <text evidence="2">The sequence shown here is derived from an EMBL/GenBank/DDBJ whole genome shotgun (WGS) entry which is preliminary data.</text>
</comment>
<reference evidence="2" key="1">
    <citation type="journal article" date="2022" name="bioRxiv">
        <title>Sequencing and chromosome-scale assembly of the giantPleurodeles waltlgenome.</title>
        <authorList>
            <person name="Brown T."/>
            <person name="Elewa A."/>
            <person name="Iarovenko S."/>
            <person name="Subramanian E."/>
            <person name="Araus A.J."/>
            <person name="Petzold A."/>
            <person name="Susuki M."/>
            <person name="Suzuki K.-i.T."/>
            <person name="Hayashi T."/>
            <person name="Toyoda A."/>
            <person name="Oliveira C."/>
            <person name="Osipova E."/>
            <person name="Leigh N.D."/>
            <person name="Simon A."/>
            <person name="Yun M.H."/>
        </authorList>
    </citation>
    <scope>NUCLEOTIDE SEQUENCE</scope>
    <source>
        <strain evidence="2">20211129_DDA</strain>
        <tissue evidence="2">Liver</tissue>
    </source>
</reference>
<keyword evidence="3" id="KW-1185">Reference proteome</keyword>
<dbReference type="AlphaFoldDB" id="A0AAV7NF33"/>
<dbReference type="EMBL" id="JANPWB010000012">
    <property type="protein sequence ID" value="KAJ1114074.1"/>
    <property type="molecule type" value="Genomic_DNA"/>
</dbReference>
<gene>
    <name evidence="2" type="ORF">NDU88_002313</name>
</gene>
<feature type="region of interest" description="Disordered" evidence="1">
    <location>
        <begin position="1"/>
        <end position="31"/>
    </location>
</feature>
<name>A0AAV7NF33_PLEWA</name>
<sequence length="111" mass="11867">MANNERRSPVSGRAAGVGGASWRGEEEPWTETWQAECRSMTVGRTGVGGRAAGGDVAFRRAMVKPNFDLLPQETQQAGVPKKRRVEPVLAVGVRRSVCGTPVKEGATPVHI</sequence>
<dbReference type="Proteomes" id="UP001066276">
    <property type="component" value="Chromosome 8"/>
</dbReference>